<dbReference type="PROSITE" id="PS00092">
    <property type="entry name" value="N6_MTASE"/>
    <property type="match status" value="1"/>
</dbReference>
<dbReference type="EMBL" id="CP068985">
    <property type="protein sequence ID" value="QYC39082.1"/>
    <property type="molecule type" value="Genomic_DNA"/>
</dbReference>
<evidence type="ECO:0000313" key="3">
    <source>
        <dbReference type="EMBL" id="QYC39082.1"/>
    </source>
</evidence>
<gene>
    <name evidence="3" type="ORF">Nocox_07285</name>
</gene>
<feature type="domain" description="DNA methylase adenine-specific" evidence="2">
    <location>
        <begin position="166"/>
        <end position="444"/>
    </location>
</feature>
<dbReference type="SUPFAM" id="SSF53335">
    <property type="entry name" value="S-adenosyl-L-methionine-dependent methyltransferases"/>
    <property type="match status" value="1"/>
</dbReference>
<dbReference type="CDD" id="cd02440">
    <property type="entry name" value="AdoMet_MTases"/>
    <property type="match status" value="1"/>
</dbReference>
<dbReference type="Gene3D" id="1.10.10.10">
    <property type="entry name" value="Winged helix-like DNA-binding domain superfamily/Winged helix DNA-binding domain"/>
    <property type="match status" value="1"/>
</dbReference>
<keyword evidence="1" id="KW-0680">Restriction system</keyword>
<accession>A0ABX8TUE1</accession>
<evidence type="ECO:0000256" key="1">
    <source>
        <dbReference type="ARBA" id="ARBA00022747"/>
    </source>
</evidence>
<dbReference type="PANTHER" id="PTHR42998">
    <property type="entry name" value="TYPE I RESTRICTION ENZYME HINDVIIP M PROTEIN-RELATED"/>
    <property type="match status" value="1"/>
</dbReference>
<dbReference type="InterPro" id="IPR002052">
    <property type="entry name" value="DNA_methylase_N6_adenine_CS"/>
</dbReference>
<dbReference type="InterPro" id="IPR003356">
    <property type="entry name" value="DNA_methylase_A-5"/>
</dbReference>
<dbReference type="GO" id="GO:0032259">
    <property type="term" value="P:methylation"/>
    <property type="evidence" value="ECO:0007669"/>
    <property type="project" value="UniProtKB-KW"/>
</dbReference>
<dbReference type="SUPFAM" id="SSF46955">
    <property type="entry name" value="Putative DNA-binding domain"/>
    <property type="match status" value="1"/>
</dbReference>
<dbReference type="SUPFAM" id="SSF116734">
    <property type="entry name" value="DNA methylase specificity domain"/>
    <property type="match status" value="1"/>
</dbReference>
<reference evidence="3 4" key="1">
    <citation type="journal article" date="2021" name="ACS Chem. Biol.">
        <title>Genomic-Led Discovery of a Novel Glycopeptide Antibiotic by Nonomuraea coxensis DSM 45129.</title>
        <authorList>
            <person name="Yushchuk O."/>
            <person name="Vior N.M."/>
            <person name="Andreo-Vidal A."/>
            <person name="Berini F."/>
            <person name="Ruckert C."/>
            <person name="Busche T."/>
            <person name="Binda E."/>
            <person name="Kalinowski J."/>
            <person name="Truman A.W."/>
            <person name="Marinelli F."/>
        </authorList>
    </citation>
    <scope>NUCLEOTIDE SEQUENCE [LARGE SCALE GENOMIC DNA]</scope>
    <source>
        <strain evidence="3 4">DSM 45129</strain>
    </source>
</reference>
<name>A0ABX8TUE1_9ACTN</name>
<organism evidence="3 4">
    <name type="scientific">Nonomuraea coxensis DSM 45129</name>
    <dbReference type="NCBI Taxonomy" id="1122611"/>
    <lineage>
        <taxon>Bacteria</taxon>
        <taxon>Bacillati</taxon>
        <taxon>Actinomycetota</taxon>
        <taxon>Actinomycetes</taxon>
        <taxon>Streptosporangiales</taxon>
        <taxon>Streptosporangiaceae</taxon>
        <taxon>Nonomuraea</taxon>
    </lineage>
</organism>
<protein>
    <submittedName>
        <fullName evidence="3">Type I restriction enzymeP M protein</fullName>
        <ecNumber evidence="3">2.1.1.72</ecNumber>
    </submittedName>
</protein>
<evidence type="ECO:0000259" key="2">
    <source>
        <dbReference type="Pfam" id="PF02384"/>
    </source>
</evidence>
<dbReference type="InterPro" id="IPR009061">
    <property type="entry name" value="DNA-bd_dom_put_sf"/>
</dbReference>
<dbReference type="PANTHER" id="PTHR42998:SF1">
    <property type="entry name" value="TYPE I RESTRICTION ENZYME HINDI METHYLASE SUBUNIT"/>
    <property type="match status" value="1"/>
</dbReference>
<keyword evidence="4" id="KW-1185">Reference proteome</keyword>
<dbReference type="Pfam" id="PF02384">
    <property type="entry name" value="N6_Mtase"/>
    <property type="match status" value="1"/>
</dbReference>
<dbReference type="Gene3D" id="3.40.50.150">
    <property type="entry name" value="Vaccinia Virus protein VP39"/>
    <property type="match status" value="1"/>
</dbReference>
<keyword evidence="3" id="KW-0808">Transferase</keyword>
<evidence type="ECO:0000313" key="4">
    <source>
        <dbReference type="Proteomes" id="UP000824681"/>
    </source>
</evidence>
<dbReference type="InterPro" id="IPR029063">
    <property type="entry name" value="SAM-dependent_MTases_sf"/>
</dbReference>
<dbReference type="Proteomes" id="UP000824681">
    <property type="component" value="Chromosome"/>
</dbReference>
<dbReference type="InterPro" id="IPR036388">
    <property type="entry name" value="WH-like_DNA-bd_sf"/>
</dbReference>
<dbReference type="RefSeq" id="WP_020544445.1">
    <property type="nucleotide sequence ID" value="NZ_CP068985.1"/>
</dbReference>
<dbReference type="EC" id="2.1.1.72" evidence="3"/>
<dbReference type="GO" id="GO:0009007">
    <property type="term" value="F:site-specific DNA-methyltransferase (adenine-specific) activity"/>
    <property type="evidence" value="ECO:0007669"/>
    <property type="project" value="UniProtKB-EC"/>
</dbReference>
<proteinExistence type="predicted"/>
<sequence>MPQQPVYVTAAEISRLAGVTRATVSNWRRRHADFPAPAAGADTSPLYDLEAVRVWLAAHGQTKSGSALAELRTLLRLRQGTAIAHQLLPFVLAVVQAERDWTALPDKALVEAANQAVVSLADLPGSSTLTYETDDAPVLRAIASSVRDEGGPAVLDVLAERELADSNSPGAFTTPRQLADLMAALLRTDDHYPETVFDPACGGGSLLDAAGSRGATELLGQDRLEVQALRSTIRLTLSRPEASTLVRIGDSLRVDAFHGLKADAVLCNPPFGDREWGHDQLAYDPRWTYGTPSRGESELAWVQHALAHLAPGGHAVLLLPPSTATRTPSRKIRTELLKAGAIRAVIALPPGLAVPLHVGLHLWVLRNPPPSAVAEPILMLDLSEGSGDETPAWETLTETTLATWRAFLNDPVEFEPVPGRARAVPVVELFGDNVDLTPIRHLHSAQLEPAEAFQQATLLLSQLSQSHADLDKAISSQRWSASDQPRTWRTALISDLVRGGLLAVLRPEPATPVIVAAGDVILPKGVALRERARFRVVDDRHAGAMLGADMVALRVDPSRLDPWFLAGFSLTEENLAAASGLRSYIPIDPLRFKVPLLPLEEQVRYGSAFRELHRLEEATRHMHELAAETARIVSSALTGGGLTPPQQ</sequence>
<dbReference type="PRINTS" id="PR00507">
    <property type="entry name" value="N12N6MTFRASE"/>
</dbReference>
<dbReference type="InterPro" id="IPR052916">
    <property type="entry name" value="Type-I_RE_MTase_Subunit"/>
</dbReference>
<keyword evidence="3" id="KW-0489">Methyltransferase</keyword>